<keyword evidence="23" id="KW-1185">Reference proteome</keyword>
<sequence length="461" mass="51576">MSKHNVSDSTDWLTTPLSALAAVEGALRCQVCKDFYKTPMITNCSHTFCSLCIRRALSNDGKCPLCRATEQENKLRSNWSLEEAVQAFVRARSDTLELARKGNSQNTTSKRKATTDHHDSGNSPEGKRLRSSSRLQNIRSSARQTPQIQYDETVEVPDSDGEDDNDNDEFQPEPEDGLVACPVCQDRMKDWQVFTHLESCTGPKPKPQQTVPSISSPIYSQQRQPTKAPDRLPTINYSMYKETALRKKMADLGISNQGPRALLERRHKEWMTIWNSNCDAAQPRTRHDLLRDLNIWENTLGGRAPTTGRAVQNAAIIKDKDFDGAAWAAKHDTSFKDLIANARKTRLEAKEKAEKAARETEMEEAAKAHSQAQEPEVPTQQLAGRITGRTTGRISPNTRGEGHQAQDPEVLTQRLTGRIFPNTIREGYQAQEPEASTQRLTGQVTGRIVPSTREPPGESFQ</sequence>
<keyword evidence="10 16" id="KW-0863">Zinc-finger</keyword>
<keyword evidence="8 17" id="KW-0479">Metal-binding</keyword>
<proteinExistence type="inferred from homology"/>
<dbReference type="PANTHER" id="PTHR14134">
    <property type="entry name" value="E3 UBIQUITIN-PROTEIN LIGASE RAD18"/>
    <property type="match status" value="1"/>
</dbReference>
<accession>A0A2T4GVQ8</accession>
<dbReference type="GO" id="GO:0061630">
    <property type="term" value="F:ubiquitin protein ligase activity"/>
    <property type="evidence" value="ECO:0007669"/>
    <property type="project" value="UniProtKB-UniRule"/>
</dbReference>
<dbReference type="SMART" id="SM00734">
    <property type="entry name" value="ZnF_Rad18"/>
    <property type="match status" value="1"/>
</dbReference>
<protein>
    <recommendedName>
        <fullName evidence="6 17">Postreplication repair E3 ubiquitin-protein ligase RAD18</fullName>
        <ecNumber evidence="5 17">2.3.2.27</ecNumber>
    </recommendedName>
    <alternativeName>
        <fullName evidence="17">RING-type E3 ubiquitin transferase RAD18</fullName>
    </alternativeName>
</protein>
<evidence type="ECO:0000256" key="9">
    <source>
        <dbReference type="ARBA" id="ARBA00022763"/>
    </source>
</evidence>
<comment type="function">
    <text evidence="17">E3 RING-finger protein, member of the UBC2/RAD6 epistasis group. Associates to the E2 ubiquitin conjugating enzyme UBC2/RAD6 to form the UBC2-RAD18 ubiquitin ligase complex involved in postreplicative repair (PRR) of damaged DNA.</text>
</comment>
<feature type="compositionally biased region" description="Polar residues" evidence="18">
    <location>
        <begin position="434"/>
        <end position="444"/>
    </location>
</feature>
<evidence type="ECO:0000256" key="18">
    <source>
        <dbReference type="SAM" id="MobiDB-lite"/>
    </source>
</evidence>
<dbReference type="PANTHER" id="PTHR14134:SF2">
    <property type="entry name" value="E3 UBIQUITIN-PROTEIN LIGASE RAD18"/>
    <property type="match status" value="1"/>
</dbReference>
<dbReference type="OMA" id="IPNTGPR"/>
<evidence type="ECO:0000256" key="4">
    <source>
        <dbReference type="ARBA" id="ARBA00009506"/>
    </source>
</evidence>
<dbReference type="EMBL" id="CP064747">
    <property type="protein sequence ID" value="QPC60343.1"/>
    <property type="molecule type" value="Genomic_DNA"/>
</dbReference>
<comment type="subunit">
    <text evidence="17">Interacts with E2 UBC2, forming a complex with ubiquitin ligase activity.</text>
</comment>
<evidence type="ECO:0000256" key="3">
    <source>
        <dbReference type="ARBA" id="ARBA00004906"/>
    </source>
</evidence>
<evidence type="ECO:0000256" key="1">
    <source>
        <dbReference type="ARBA" id="ARBA00000900"/>
    </source>
</evidence>
<evidence type="ECO:0000256" key="17">
    <source>
        <dbReference type="RuleBase" id="RU368093"/>
    </source>
</evidence>
<evidence type="ECO:0000256" key="7">
    <source>
        <dbReference type="ARBA" id="ARBA00022679"/>
    </source>
</evidence>
<dbReference type="FunFam" id="3.30.40.10:FF:000172">
    <property type="entry name" value="E3 ubiquitin-protein ligase RAD18"/>
    <property type="match status" value="1"/>
</dbReference>
<evidence type="ECO:0000313" key="22">
    <source>
        <dbReference type="EMBL" id="QPC60343.1"/>
    </source>
</evidence>
<comment type="catalytic activity">
    <reaction evidence="1 17">
        <text>S-ubiquitinyl-[E2 ubiquitin-conjugating enzyme]-L-cysteine + [acceptor protein]-L-lysine = [E2 ubiquitin-conjugating enzyme]-L-cysteine + N(6)-ubiquitinyl-[acceptor protein]-L-lysine.</text>
        <dbReference type="EC" id="2.3.2.27"/>
    </reaction>
</comment>
<evidence type="ECO:0000256" key="13">
    <source>
        <dbReference type="ARBA" id="ARBA00023125"/>
    </source>
</evidence>
<keyword evidence="12 17" id="KW-0862">Zinc</keyword>
<feature type="compositionally biased region" description="Acidic residues" evidence="18">
    <location>
        <begin position="152"/>
        <end position="176"/>
    </location>
</feature>
<evidence type="ECO:0000256" key="6">
    <source>
        <dbReference type="ARBA" id="ARBA00015551"/>
    </source>
</evidence>
<keyword evidence="7 17" id="KW-0808">Transferase</keyword>
<evidence type="ECO:0000256" key="2">
    <source>
        <dbReference type="ARBA" id="ARBA00004123"/>
    </source>
</evidence>
<comment type="similarity">
    <text evidence="4 17">Belongs to the RAD18 family.</text>
</comment>
<comment type="pathway">
    <text evidence="3 17">Protein modification; protein ubiquitination.</text>
</comment>
<dbReference type="PROSITE" id="PS00518">
    <property type="entry name" value="ZF_RING_1"/>
    <property type="match status" value="1"/>
</dbReference>
<dbReference type="GO" id="GO:0005634">
    <property type="term" value="C:nucleus"/>
    <property type="evidence" value="ECO:0007669"/>
    <property type="project" value="UniProtKB-SubCell"/>
</dbReference>
<dbReference type="InterPro" id="IPR013083">
    <property type="entry name" value="Znf_RING/FYVE/PHD"/>
</dbReference>
<evidence type="ECO:0000256" key="16">
    <source>
        <dbReference type="PROSITE-ProRule" id="PRU00175"/>
    </source>
</evidence>
<keyword evidence="13 17" id="KW-0238">DNA-binding</keyword>
<dbReference type="PROSITE" id="PS50800">
    <property type="entry name" value="SAP"/>
    <property type="match status" value="1"/>
</dbReference>
<dbReference type="EMBL" id="PVEM01000006">
    <property type="protein sequence ID" value="PTD07637.1"/>
    <property type="molecule type" value="Genomic_DNA"/>
</dbReference>
<dbReference type="GO" id="GO:0003697">
    <property type="term" value="F:single-stranded DNA binding"/>
    <property type="evidence" value="ECO:0007669"/>
    <property type="project" value="UniProtKB-UniRule"/>
</dbReference>
<evidence type="ECO:0000313" key="23">
    <source>
        <dbReference type="Proteomes" id="UP000241587"/>
    </source>
</evidence>
<dbReference type="EC" id="2.3.2.27" evidence="5 17"/>
<feature type="compositionally biased region" description="Polar residues" evidence="18">
    <location>
        <begin position="207"/>
        <end position="225"/>
    </location>
</feature>
<feature type="domain" description="SAP" evidence="20">
    <location>
        <begin position="237"/>
        <end position="271"/>
    </location>
</feature>
<feature type="region of interest" description="Disordered" evidence="18">
    <location>
        <begin position="200"/>
        <end position="232"/>
    </location>
</feature>
<name>A0A2T4GVQ8_FUSCU</name>
<dbReference type="Proteomes" id="UP000663297">
    <property type="component" value="Chromosome 1"/>
</dbReference>
<dbReference type="Pfam" id="PF13923">
    <property type="entry name" value="zf-C3HC4_2"/>
    <property type="match status" value="1"/>
</dbReference>
<feature type="region of interest" description="Disordered" evidence="18">
    <location>
        <begin position="350"/>
        <end position="461"/>
    </location>
</feature>
<reference evidence="21 23" key="1">
    <citation type="submission" date="2018-02" db="EMBL/GenBank/DDBJ databases">
        <title>Fusarium culmorum secondary metabolites in fungal-bacterial-plant interactions.</title>
        <authorList>
            <person name="Schmidt R."/>
        </authorList>
    </citation>
    <scope>NUCLEOTIDE SEQUENCE [LARGE SCALE GENOMIC DNA]</scope>
    <source>
        <strain evidence="21 23">PV</strain>
    </source>
</reference>
<feature type="region of interest" description="Disordered" evidence="18">
    <location>
        <begin position="98"/>
        <end position="177"/>
    </location>
</feature>
<dbReference type="InterPro" id="IPR003034">
    <property type="entry name" value="SAP_dom"/>
</dbReference>
<gene>
    <name evidence="21" type="ORF">FCULG_00006815</name>
    <name evidence="22" type="ORF">HYE67_002574</name>
</gene>
<keyword evidence="11 17" id="KW-0833">Ubl conjugation pathway</keyword>
<organism evidence="21 23">
    <name type="scientific">Fusarium culmorum</name>
    <dbReference type="NCBI Taxonomy" id="5516"/>
    <lineage>
        <taxon>Eukaryota</taxon>
        <taxon>Fungi</taxon>
        <taxon>Dikarya</taxon>
        <taxon>Ascomycota</taxon>
        <taxon>Pezizomycotina</taxon>
        <taxon>Sordariomycetes</taxon>
        <taxon>Hypocreomycetidae</taxon>
        <taxon>Hypocreales</taxon>
        <taxon>Nectriaceae</taxon>
        <taxon>Fusarium</taxon>
    </lineage>
</organism>
<dbReference type="SUPFAM" id="SSF57850">
    <property type="entry name" value="RING/U-box"/>
    <property type="match status" value="1"/>
</dbReference>
<feature type="domain" description="RING-type" evidence="19">
    <location>
        <begin position="29"/>
        <end position="67"/>
    </location>
</feature>
<dbReference type="InterPro" id="IPR004580">
    <property type="entry name" value="Rad18_fungi"/>
</dbReference>
<evidence type="ECO:0000256" key="12">
    <source>
        <dbReference type="ARBA" id="ARBA00022833"/>
    </source>
</evidence>
<evidence type="ECO:0000313" key="21">
    <source>
        <dbReference type="EMBL" id="PTD07637.1"/>
    </source>
</evidence>
<evidence type="ECO:0000259" key="19">
    <source>
        <dbReference type="PROSITE" id="PS50089"/>
    </source>
</evidence>
<evidence type="ECO:0000256" key="11">
    <source>
        <dbReference type="ARBA" id="ARBA00022786"/>
    </source>
</evidence>
<evidence type="ECO:0000259" key="20">
    <source>
        <dbReference type="PROSITE" id="PS50800"/>
    </source>
</evidence>
<feature type="compositionally biased region" description="Polar residues" evidence="18">
    <location>
        <begin position="132"/>
        <end position="150"/>
    </location>
</feature>
<dbReference type="Gene3D" id="3.30.40.10">
    <property type="entry name" value="Zinc/RING finger domain, C3HC4 (zinc finger)"/>
    <property type="match status" value="1"/>
</dbReference>
<evidence type="ECO:0000256" key="14">
    <source>
        <dbReference type="ARBA" id="ARBA00023204"/>
    </source>
</evidence>
<dbReference type="AlphaFoldDB" id="A0A2T4GVQ8"/>
<dbReference type="InterPro" id="IPR001841">
    <property type="entry name" value="Znf_RING"/>
</dbReference>
<dbReference type="GO" id="GO:0008270">
    <property type="term" value="F:zinc ion binding"/>
    <property type="evidence" value="ECO:0007669"/>
    <property type="project" value="UniProtKB-KW"/>
</dbReference>
<dbReference type="InterPro" id="IPR039577">
    <property type="entry name" value="Rad18"/>
</dbReference>
<dbReference type="OrthoDB" id="9049620at2759"/>
<feature type="compositionally biased region" description="Polar residues" evidence="18">
    <location>
        <begin position="370"/>
        <end position="398"/>
    </location>
</feature>
<evidence type="ECO:0000256" key="15">
    <source>
        <dbReference type="ARBA" id="ARBA00023242"/>
    </source>
</evidence>
<comment type="subcellular location">
    <subcellularLocation>
        <location evidence="2 17">Nucleus</location>
    </subcellularLocation>
</comment>
<dbReference type="InterPro" id="IPR006642">
    <property type="entry name" value="Rad18_UBZ4"/>
</dbReference>
<dbReference type="UniPathway" id="UPA00143"/>
<feature type="compositionally biased region" description="Basic and acidic residues" evidence="18">
    <location>
        <begin position="350"/>
        <end position="367"/>
    </location>
</feature>
<feature type="compositionally biased region" description="Basic and acidic residues" evidence="18">
    <location>
        <begin position="113"/>
        <end position="128"/>
    </location>
</feature>
<evidence type="ECO:0000256" key="10">
    <source>
        <dbReference type="ARBA" id="ARBA00022771"/>
    </source>
</evidence>
<dbReference type="SMART" id="SM00184">
    <property type="entry name" value="RING"/>
    <property type="match status" value="1"/>
</dbReference>
<dbReference type="Proteomes" id="UP000241587">
    <property type="component" value="Unassembled WGS sequence"/>
</dbReference>
<dbReference type="GO" id="GO:0006513">
    <property type="term" value="P:protein monoubiquitination"/>
    <property type="evidence" value="ECO:0007669"/>
    <property type="project" value="InterPro"/>
</dbReference>
<dbReference type="PROSITE" id="PS50089">
    <property type="entry name" value="ZF_RING_2"/>
    <property type="match status" value="1"/>
</dbReference>
<evidence type="ECO:0000256" key="8">
    <source>
        <dbReference type="ARBA" id="ARBA00022723"/>
    </source>
</evidence>
<dbReference type="GO" id="GO:0006281">
    <property type="term" value="P:DNA repair"/>
    <property type="evidence" value="ECO:0007669"/>
    <property type="project" value="UniProtKB-KW"/>
</dbReference>
<keyword evidence="15 17" id="KW-0539">Nucleus</keyword>
<reference evidence="22" key="2">
    <citation type="submission" date="2020-11" db="EMBL/GenBank/DDBJ databases">
        <title>The chromosome-scale genome resource for two endophytic Fusarium species: F. culmorum and F. pseudograminearum.</title>
        <authorList>
            <person name="Yuan Z."/>
        </authorList>
    </citation>
    <scope>NUCLEOTIDE SEQUENCE</scope>
    <source>
        <strain evidence="22">Class2-1B</strain>
    </source>
</reference>
<evidence type="ECO:0000256" key="5">
    <source>
        <dbReference type="ARBA" id="ARBA00012483"/>
    </source>
</evidence>
<dbReference type="GO" id="GO:0097505">
    <property type="term" value="C:Rad6-Rad18 complex"/>
    <property type="evidence" value="ECO:0007669"/>
    <property type="project" value="TreeGrafter"/>
</dbReference>
<dbReference type="NCBIfam" id="TIGR00599">
    <property type="entry name" value="rad18"/>
    <property type="match status" value="1"/>
</dbReference>
<dbReference type="GO" id="GO:0006301">
    <property type="term" value="P:DNA damage tolerance"/>
    <property type="evidence" value="ECO:0007669"/>
    <property type="project" value="InterPro"/>
</dbReference>
<keyword evidence="9 17" id="KW-0227">DNA damage</keyword>
<keyword evidence="14 17" id="KW-0234">DNA repair</keyword>
<dbReference type="InterPro" id="IPR017907">
    <property type="entry name" value="Znf_RING_CS"/>
</dbReference>